<organism evidence="3 4">
    <name type="scientific">Pseudomonas antarctica</name>
    <dbReference type="NCBI Taxonomy" id="219572"/>
    <lineage>
        <taxon>Bacteria</taxon>
        <taxon>Pseudomonadati</taxon>
        <taxon>Pseudomonadota</taxon>
        <taxon>Gammaproteobacteria</taxon>
        <taxon>Pseudomonadales</taxon>
        <taxon>Pseudomonadaceae</taxon>
        <taxon>Pseudomonas</taxon>
    </lineage>
</organism>
<dbReference type="EMBL" id="LT629704">
    <property type="protein sequence ID" value="SDN35244.1"/>
    <property type="molecule type" value="Genomic_DNA"/>
</dbReference>
<dbReference type="Proteomes" id="UP000748067">
    <property type="component" value="Unassembled WGS sequence"/>
</dbReference>
<feature type="region of interest" description="Disordered" evidence="1">
    <location>
        <begin position="28"/>
        <end position="52"/>
    </location>
</feature>
<sequence length="1322" mass="143232">MMAASSSVPALQNEPSQLLNARACSNEPLAPTRQSDMQPSTQLPGDVHPEGDNELAPIYRAALLEIKGEATHDAGIHVYPIPWASTFGQWWSQMGRAMQSREMQQWMTEVGVDPMTVVLKPGLGEISFRLTRERDPRRVLHTLNQADARWAAISAPVLAAAKIIAAGDPAAVVKPPLDAGSERAPLDTIRRFYKEPATPTRAAAQARAVELLRDKSLVQLPPEQDRVLSESRSQTVLERHRATLGDIDIRYQAGYNLQYLSQRIEKGDDDEIGCVDELTKLKVYVPLDSSYKPAKADTSNGISLRQYLDDHGLNIPGNREQLVNLAKALMTPEPRAPLHGDYSGALGWAEPVDPMIFQDLRAMITQGKPGGIDLGAFKSVLEYLLDKWPLSTSQARNPRLLIDNLLSSPKGKALGAAIQAAFEVKSIKGRADDWLLAALCADAGTARAVENADSRLNIEGYRLMAAGNAGKTAAAVLKELHMSLVSCGKTTSLLAASAYTTLRLSFQAPEFLVKEIPAAIVLGSHAWVSFVTAVGRIEAKSPGATAAMTYWQVMDYASTAPVTDEEQRDEYLAQRHSLKDWAVANGIGLPQPNDTMAAVRTAFNAQLGELKAAALTAIDTVPTLSERVHALLKTALAGMSREQFEKKCITLQPPNRHFPGPYSVLDLCMDGRPFASKPPGPNDDVGTFGQAVLQATLLSNLGAIHATVEKPPTSQWVSSSPDVDIRKALTAIESLGDLPTRFNAAFSRFAADLEKTTKAQLKYLISTLALQDRQNLEYGKMTVVKHMNLARNNTGQPRRSRASPGSVLVKTERNGKFCTYEINRLTNKIIPRRDLGDFQTGDRTDVGSRPYTLFDVITPTGKYPPGFTDENKGTPGIPRSFSSERTAYIVDAVIKDIDLPAARQAAKGMTTFDTEVPPHKVVGEFALNLIPLRSAIVNFKKGNLSDAANDLILDIFGFVMGVGGAAKGAKALAAGASAVGKAAHVMKIVGRAAVGSLNPLSGIDDLARSAWAGARRTVAATQKGINYLRGATRSVDLLDVIKHPDIAQGTYKSAQGIQQRKGLAKFDKATNTWHTYDPRKKQMYGGPRKDFTPESARRVDGSDLGKIDDSLISQGLSSDNVVRMGGPMQNLKFIGSQMHTFEDTYKGTTRLNISAHGVAPGASDPLLFNGTKVVVDGVAYDAEGLLALLKSKTVNPVHYDTVRLLVCHGADGISTSFAHEFQKLVERPVKAFEGPVTMNYGATGVTVDRNRLAVKLNRRYPGLTPDKAKAMASILIRDEAAKGAAHHVFKRHGQKIIVDTTPLNGVPSSQETLINYRPRHFP</sequence>
<protein>
    <submittedName>
        <fullName evidence="3">Uncharacterized protein</fullName>
    </submittedName>
</protein>
<reference evidence="2 5" key="1">
    <citation type="submission" date="2015-01" db="EMBL/GenBank/DDBJ databases">
        <title>Genome Sequence of Pseudomonas antarctica CMS 35.</title>
        <authorList>
            <person name="Voget S."/>
            <person name="Chow J."/>
            <person name="Daniel R."/>
            <person name="Streit W."/>
        </authorList>
    </citation>
    <scope>NUCLEOTIDE SEQUENCE [LARGE SCALE GENOMIC DNA]</scope>
    <source>
        <strain evidence="2 5">CMS 35</strain>
    </source>
</reference>
<proteinExistence type="predicted"/>
<evidence type="ECO:0000313" key="4">
    <source>
        <dbReference type="Proteomes" id="UP000182470"/>
    </source>
</evidence>
<dbReference type="EMBL" id="JXDI01000002">
    <property type="protein sequence ID" value="KAF2407421.1"/>
    <property type="molecule type" value="Genomic_DNA"/>
</dbReference>
<evidence type="ECO:0000313" key="2">
    <source>
        <dbReference type="EMBL" id="KAF2407421.1"/>
    </source>
</evidence>
<evidence type="ECO:0000313" key="3">
    <source>
        <dbReference type="EMBL" id="SDN35244.1"/>
    </source>
</evidence>
<evidence type="ECO:0000256" key="1">
    <source>
        <dbReference type="SAM" id="MobiDB-lite"/>
    </source>
</evidence>
<feature type="compositionally biased region" description="Polar residues" evidence="1">
    <location>
        <begin position="32"/>
        <end position="43"/>
    </location>
</feature>
<gene>
    <name evidence="2" type="ORF">PSAN_43500</name>
    <name evidence="3" type="ORF">SAMN04490179_3803</name>
</gene>
<feature type="compositionally biased region" description="Basic and acidic residues" evidence="1">
    <location>
        <begin position="1087"/>
        <end position="1099"/>
    </location>
</feature>
<keyword evidence="5" id="KW-1185">Reference proteome</keyword>
<feature type="region of interest" description="Disordered" evidence="1">
    <location>
        <begin position="1077"/>
        <end position="1099"/>
    </location>
</feature>
<dbReference type="OrthoDB" id="6637778at2"/>
<evidence type="ECO:0000313" key="5">
    <source>
        <dbReference type="Proteomes" id="UP000748067"/>
    </source>
</evidence>
<dbReference type="Proteomes" id="UP000182470">
    <property type="component" value="Chromosome I"/>
</dbReference>
<dbReference type="RefSeq" id="WP_156795346.1">
    <property type="nucleotide sequence ID" value="NZ_JXDI01000002.1"/>
</dbReference>
<accession>A0A1H0APG4</accession>
<name>A0A1H0APG4_9PSED</name>
<reference evidence="3 4" key="2">
    <citation type="submission" date="2016-10" db="EMBL/GenBank/DDBJ databases">
        <authorList>
            <person name="de Groot N.N."/>
        </authorList>
    </citation>
    <scope>NUCLEOTIDE SEQUENCE [LARGE SCALE GENOMIC DNA]</scope>
    <source>
        <strain evidence="3 4">BS2772</strain>
    </source>
</reference>